<feature type="transmembrane region" description="Helical" evidence="1">
    <location>
        <begin position="69"/>
        <end position="96"/>
    </location>
</feature>
<dbReference type="Proteomes" id="UP001596142">
    <property type="component" value="Unassembled WGS sequence"/>
</dbReference>
<keyword evidence="4" id="KW-1185">Reference proteome</keyword>
<keyword evidence="1" id="KW-0472">Membrane</keyword>
<feature type="domain" description="DUF4190" evidence="2">
    <location>
        <begin position="21"/>
        <end position="88"/>
    </location>
</feature>
<feature type="transmembrane region" description="Helical" evidence="1">
    <location>
        <begin position="24"/>
        <end position="57"/>
    </location>
</feature>
<name>A0ABW0YP66_9BACI</name>
<dbReference type="EMBL" id="JBHSOZ010000004">
    <property type="protein sequence ID" value="MFC5713142.1"/>
    <property type="molecule type" value="Genomic_DNA"/>
</dbReference>
<gene>
    <name evidence="3" type="ORF">ACFPU1_10130</name>
</gene>
<dbReference type="InterPro" id="IPR025241">
    <property type="entry name" value="DUF4190"/>
</dbReference>
<keyword evidence="1" id="KW-1133">Transmembrane helix</keyword>
<reference evidence="4" key="1">
    <citation type="journal article" date="2019" name="Int. J. Syst. Evol. Microbiol.">
        <title>The Global Catalogue of Microorganisms (GCM) 10K type strain sequencing project: providing services to taxonomists for standard genome sequencing and annotation.</title>
        <authorList>
            <consortium name="The Broad Institute Genomics Platform"/>
            <consortium name="The Broad Institute Genome Sequencing Center for Infectious Disease"/>
            <person name="Wu L."/>
            <person name="Ma J."/>
        </authorList>
    </citation>
    <scope>NUCLEOTIDE SEQUENCE [LARGE SCALE GENOMIC DNA]</scope>
    <source>
        <strain evidence="4">CECT 7184</strain>
    </source>
</reference>
<accession>A0ABW0YP66</accession>
<dbReference type="Pfam" id="PF13828">
    <property type="entry name" value="DUF4190"/>
    <property type="match status" value="1"/>
</dbReference>
<keyword evidence="1" id="KW-0812">Transmembrane</keyword>
<evidence type="ECO:0000313" key="4">
    <source>
        <dbReference type="Proteomes" id="UP001596142"/>
    </source>
</evidence>
<comment type="caution">
    <text evidence="3">The sequence shown here is derived from an EMBL/GenBank/DDBJ whole genome shotgun (WGS) entry which is preliminary data.</text>
</comment>
<protein>
    <submittedName>
        <fullName evidence="3">DUF4190 domain-containing protein</fullName>
    </submittedName>
</protein>
<evidence type="ECO:0000259" key="2">
    <source>
        <dbReference type="Pfam" id="PF13828"/>
    </source>
</evidence>
<sequence length="98" mass="9822">MAHQQETGTSSETPLKTNGKSITALVLGVVGLVSSILIPLAGFALGLVGLILGILSIREIKRRGESGKGLAIGGIACSVAALVLTVILMALAAAMLTL</sequence>
<proteinExistence type="predicted"/>
<organism evidence="3 4">
    <name type="scientific">Thalassorhabdus alkalitolerans</name>
    <dbReference type="NCBI Taxonomy" id="2282697"/>
    <lineage>
        <taxon>Bacteria</taxon>
        <taxon>Bacillati</taxon>
        <taxon>Bacillota</taxon>
        <taxon>Bacilli</taxon>
        <taxon>Bacillales</taxon>
        <taxon>Bacillaceae</taxon>
        <taxon>Thalassorhabdus</taxon>
    </lineage>
</organism>
<evidence type="ECO:0000256" key="1">
    <source>
        <dbReference type="SAM" id="Phobius"/>
    </source>
</evidence>
<evidence type="ECO:0000313" key="3">
    <source>
        <dbReference type="EMBL" id="MFC5713142.1"/>
    </source>
</evidence>
<dbReference type="RefSeq" id="WP_385940673.1">
    <property type="nucleotide sequence ID" value="NZ_JBHSOZ010000004.1"/>
</dbReference>